<evidence type="ECO:0000256" key="1">
    <source>
        <dbReference type="ARBA" id="ARBA00004651"/>
    </source>
</evidence>
<sequence length="192" mass="21120">MHRLMMTLARVTAVIGGLVLVALIVMTTLSIIGRSLNDLLHTDTASGLLGGYAQTLIDLGVGEIKGNYELLEAGVAFAIFSFFPICQLYGAHATVDIFTSALPERLNRSIIAFWEIVLTATLILISWRLFEGMQRYIGNGETTFFLQFPVWWGYAASFVASVVTCVVAVYCACLRVVELARRRSILPTEQGH</sequence>
<dbReference type="Pfam" id="PF04290">
    <property type="entry name" value="DctQ"/>
    <property type="match status" value="1"/>
</dbReference>
<keyword evidence="3" id="KW-1003">Cell membrane</keyword>
<evidence type="ECO:0000256" key="6">
    <source>
        <dbReference type="ARBA" id="ARBA00023136"/>
    </source>
</evidence>
<evidence type="ECO:0000256" key="4">
    <source>
        <dbReference type="ARBA" id="ARBA00022692"/>
    </source>
</evidence>
<dbReference type="RefSeq" id="WP_138662456.1">
    <property type="nucleotide sequence ID" value="NZ_VANS01000002.1"/>
</dbReference>
<dbReference type="EMBL" id="VANS01000002">
    <property type="protein sequence ID" value="TMM52914.1"/>
    <property type="molecule type" value="Genomic_DNA"/>
</dbReference>
<evidence type="ECO:0000313" key="9">
    <source>
        <dbReference type="EMBL" id="TMM52914.1"/>
    </source>
</evidence>
<evidence type="ECO:0000259" key="8">
    <source>
        <dbReference type="Pfam" id="PF04290"/>
    </source>
</evidence>
<feature type="transmembrane region" description="Helical" evidence="7">
    <location>
        <begin position="150"/>
        <end position="173"/>
    </location>
</feature>
<organism evidence="9 10">
    <name type="scientific">Sulfitobacter sabulilitoris</name>
    <dbReference type="NCBI Taxonomy" id="2562655"/>
    <lineage>
        <taxon>Bacteria</taxon>
        <taxon>Pseudomonadati</taxon>
        <taxon>Pseudomonadota</taxon>
        <taxon>Alphaproteobacteria</taxon>
        <taxon>Rhodobacterales</taxon>
        <taxon>Roseobacteraceae</taxon>
        <taxon>Sulfitobacter</taxon>
    </lineage>
</organism>
<feature type="transmembrane region" description="Helical" evidence="7">
    <location>
        <begin position="75"/>
        <end position="98"/>
    </location>
</feature>
<keyword evidence="7" id="KW-0997">Cell inner membrane</keyword>
<gene>
    <name evidence="9" type="ORF">FDT80_11745</name>
</gene>
<keyword evidence="2 7" id="KW-0813">Transport</keyword>
<dbReference type="GO" id="GO:0022857">
    <property type="term" value="F:transmembrane transporter activity"/>
    <property type="evidence" value="ECO:0007669"/>
    <property type="project" value="UniProtKB-UniRule"/>
</dbReference>
<keyword evidence="10" id="KW-1185">Reference proteome</keyword>
<dbReference type="GO" id="GO:0005886">
    <property type="term" value="C:plasma membrane"/>
    <property type="evidence" value="ECO:0007669"/>
    <property type="project" value="UniProtKB-SubCell"/>
</dbReference>
<comment type="caution">
    <text evidence="9">The sequence shown here is derived from an EMBL/GenBank/DDBJ whole genome shotgun (WGS) entry which is preliminary data.</text>
</comment>
<feature type="domain" description="Tripartite ATP-independent periplasmic transporters DctQ component" evidence="8">
    <location>
        <begin position="66"/>
        <end position="170"/>
    </location>
</feature>
<feature type="transmembrane region" description="Helical" evidence="7">
    <location>
        <begin position="12"/>
        <end position="32"/>
    </location>
</feature>
<reference evidence="9 10" key="1">
    <citation type="submission" date="2019-05" db="EMBL/GenBank/DDBJ databases">
        <title>Sulfitobacter sabulilitoris sp. nov., isolated from a marine sand.</title>
        <authorList>
            <person name="Yoon J.-H."/>
        </authorList>
    </citation>
    <scope>NUCLEOTIDE SEQUENCE [LARGE SCALE GENOMIC DNA]</scope>
    <source>
        <strain evidence="9 10">HSMS-29</strain>
    </source>
</reference>
<feature type="transmembrane region" description="Helical" evidence="7">
    <location>
        <begin position="110"/>
        <end position="130"/>
    </location>
</feature>
<dbReference type="AlphaFoldDB" id="A0A5S3PFT0"/>
<name>A0A5S3PFT0_9RHOB</name>
<dbReference type="Proteomes" id="UP000309550">
    <property type="component" value="Unassembled WGS sequence"/>
</dbReference>
<evidence type="ECO:0000256" key="3">
    <source>
        <dbReference type="ARBA" id="ARBA00022475"/>
    </source>
</evidence>
<protein>
    <recommendedName>
        <fullName evidence="7">TRAP transporter small permease protein</fullName>
    </recommendedName>
</protein>
<comment type="function">
    <text evidence="7">Part of the tripartite ATP-independent periplasmic (TRAP) transport system.</text>
</comment>
<accession>A0A5S3PFT0</accession>
<dbReference type="OrthoDB" id="6183232at2"/>
<evidence type="ECO:0000313" key="10">
    <source>
        <dbReference type="Proteomes" id="UP000309550"/>
    </source>
</evidence>
<evidence type="ECO:0000256" key="7">
    <source>
        <dbReference type="RuleBase" id="RU369079"/>
    </source>
</evidence>
<comment type="subunit">
    <text evidence="7">The complex comprises the extracytoplasmic solute receptor protein and the two transmembrane proteins.</text>
</comment>
<evidence type="ECO:0000256" key="5">
    <source>
        <dbReference type="ARBA" id="ARBA00022989"/>
    </source>
</evidence>
<keyword evidence="6 7" id="KW-0472">Membrane</keyword>
<dbReference type="InterPro" id="IPR055348">
    <property type="entry name" value="DctQ"/>
</dbReference>
<proteinExistence type="inferred from homology"/>
<comment type="subcellular location">
    <subcellularLocation>
        <location evidence="7">Cell inner membrane</location>
        <topology evidence="7">Multi-pass membrane protein</topology>
    </subcellularLocation>
    <subcellularLocation>
        <location evidence="1">Cell membrane</location>
        <topology evidence="1">Multi-pass membrane protein</topology>
    </subcellularLocation>
</comment>
<keyword evidence="4 7" id="KW-0812">Transmembrane</keyword>
<comment type="similarity">
    <text evidence="7">Belongs to the TRAP transporter small permease family.</text>
</comment>
<keyword evidence="5 7" id="KW-1133">Transmembrane helix</keyword>
<evidence type="ECO:0000256" key="2">
    <source>
        <dbReference type="ARBA" id="ARBA00022448"/>
    </source>
</evidence>